<dbReference type="NCBIfam" id="TIGR02395">
    <property type="entry name" value="rpoN_sigma"/>
    <property type="match status" value="1"/>
</dbReference>
<keyword evidence="12" id="KW-1185">Reference proteome</keyword>
<dbReference type="PANTHER" id="PTHR32248">
    <property type="entry name" value="RNA POLYMERASE SIGMA-54 FACTOR"/>
    <property type="match status" value="1"/>
</dbReference>
<evidence type="ECO:0000313" key="12">
    <source>
        <dbReference type="Proteomes" id="UP001320544"/>
    </source>
</evidence>
<dbReference type="PRINTS" id="PR00045">
    <property type="entry name" value="SIGMA54FCT"/>
</dbReference>
<keyword evidence="7" id="KW-0238">DNA-binding</keyword>
<organism evidence="11 12">
    <name type="scientific">Raoultibacter timonensis</name>
    <dbReference type="NCBI Taxonomy" id="1907662"/>
    <lineage>
        <taxon>Bacteria</taxon>
        <taxon>Bacillati</taxon>
        <taxon>Actinomycetota</taxon>
        <taxon>Coriobacteriia</taxon>
        <taxon>Eggerthellales</taxon>
        <taxon>Eggerthellaceae</taxon>
        <taxon>Raoultibacter</taxon>
    </lineage>
</organism>
<evidence type="ECO:0000256" key="5">
    <source>
        <dbReference type="ARBA" id="ARBA00023015"/>
    </source>
</evidence>
<proteinExistence type="inferred from homology"/>
<protein>
    <submittedName>
        <fullName evidence="11">RNA polymerase sigma-54 factor</fullName>
    </submittedName>
</protein>
<dbReference type="InterPro" id="IPR038709">
    <property type="entry name" value="RpoN_core-bd_sf"/>
</dbReference>
<dbReference type="Gene3D" id="1.10.10.1330">
    <property type="entry name" value="RNA polymerase sigma-54 factor, core-binding domain"/>
    <property type="match status" value="1"/>
</dbReference>
<keyword evidence="3" id="KW-0808">Transferase</keyword>
<keyword evidence="4" id="KW-0548">Nucleotidyltransferase</keyword>
<dbReference type="Gene3D" id="1.10.10.60">
    <property type="entry name" value="Homeodomain-like"/>
    <property type="match status" value="1"/>
</dbReference>
<evidence type="ECO:0000256" key="2">
    <source>
        <dbReference type="ARBA" id="ARBA00022478"/>
    </source>
</evidence>
<evidence type="ECO:0000313" key="11">
    <source>
        <dbReference type="EMBL" id="BDE96503.1"/>
    </source>
</evidence>
<comment type="similarity">
    <text evidence="1">Belongs to the sigma-54 factor family.</text>
</comment>
<evidence type="ECO:0000259" key="10">
    <source>
        <dbReference type="Pfam" id="PF04963"/>
    </source>
</evidence>
<evidence type="ECO:0000256" key="6">
    <source>
        <dbReference type="ARBA" id="ARBA00023082"/>
    </source>
</evidence>
<evidence type="ECO:0000259" key="9">
    <source>
        <dbReference type="Pfam" id="PF04552"/>
    </source>
</evidence>
<gene>
    <name evidence="11" type="ORF">CE91St30_18360</name>
</gene>
<dbReference type="PANTHER" id="PTHR32248:SF4">
    <property type="entry name" value="RNA POLYMERASE SIGMA-54 FACTOR"/>
    <property type="match status" value="1"/>
</dbReference>
<evidence type="ECO:0000256" key="1">
    <source>
        <dbReference type="ARBA" id="ARBA00008798"/>
    </source>
</evidence>
<reference evidence="11 12" key="1">
    <citation type="submission" date="2022-01" db="EMBL/GenBank/DDBJ databases">
        <title>Novel bile acid biosynthetic pathways are enriched in the microbiome of centenarians.</title>
        <authorList>
            <person name="Sato Y."/>
            <person name="Atarashi K."/>
            <person name="Plichta R.D."/>
            <person name="Arai Y."/>
            <person name="Sasajima S."/>
            <person name="Kearney M.S."/>
            <person name="Suda W."/>
            <person name="Takeshita K."/>
            <person name="Sasaki T."/>
            <person name="Okamoto S."/>
            <person name="Skelly N.A."/>
            <person name="Okamura Y."/>
            <person name="Vlamakis H."/>
            <person name="Li Y."/>
            <person name="Tanoue T."/>
            <person name="Takei H."/>
            <person name="Nittono H."/>
            <person name="Narushima S."/>
            <person name="Irie J."/>
            <person name="Itoh H."/>
            <person name="Moriya K."/>
            <person name="Sugiura Y."/>
            <person name="Suematsu M."/>
            <person name="Moritoki N."/>
            <person name="Shibata S."/>
            <person name="Littman R.D."/>
            <person name="Fischbach A.M."/>
            <person name="Uwamino Y."/>
            <person name="Inoue T."/>
            <person name="Honda A."/>
            <person name="Hattori M."/>
            <person name="Murai T."/>
            <person name="Xavier J.R."/>
            <person name="Hirose N."/>
            <person name="Honda K."/>
        </authorList>
    </citation>
    <scope>NUCLEOTIDE SEQUENCE [LARGE SCALE GENOMIC DNA]</scope>
    <source>
        <strain evidence="11 12">CE91-St30</strain>
    </source>
</reference>
<feature type="domain" description="RNA polymerase sigma factor 54 core-binding" evidence="10">
    <location>
        <begin position="102"/>
        <end position="288"/>
    </location>
</feature>
<dbReference type="Proteomes" id="UP001320544">
    <property type="component" value="Chromosome"/>
</dbReference>
<dbReference type="Pfam" id="PF04963">
    <property type="entry name" value="Sigma54_CBD"/>
    <property type="match status" value="1"/>
</dbReference>
<dbReference type="InterPro" id="IPR007046">
    <property type="entry name" value="RNA_pol_sigma_54_core-bd"/>
</dbReference>
<dbReference type="InterPro" id="IPR000394">
    <property type="entry name" value="RNA_pol_sigma_54"/>
</dbReference>
<evidence type="ECO:0000256" key="4">
    <source>
        <dbReference type="ARBA" id="ARBA00022695"/>
    </source>
</evidence>
<dbReference type="PIRSF" id="PIRSF000774">
    <property type="entry name" value="RpoN"/>
    <property type="match status" value="1"/>
</dbReference>
<dbReference type="InterPro" id="IPR007634">
    <property type="entry name" value="RNA_pol_sigma_54_DNA-bd"/>
</dbReference>
<dbReference type="PROSITE" id="PS50044">
    <property type="entry name" value="SIGMA54_3"/>
    <property type="match status" value="1"/>
</dbReference>
<evidence type="ECO:0000256" key="7">
    <source>
        <dbReference type="ARBA" id="ARBA00023125"/>
    </source>
</evidence>
<dbReference type="Pfam" id="PF04552">
    <property type="entry name" value="Sigma54_DBD"/>
    <property type="match status" value="1"/>
</dbReference>
<name>A0ABN6MH14_9ACTN</name>
<evidence type="ECO:0000256" key="3">
    <source>
        <dbReference type="ARBA" id="ARBA00022679"/>
    </source>
</evidence>
<keyword evidence="5" id="KW-0805">Transcription regulation</keyword>
<keyword evidence="8" id="KW-0804">Transcription</keyword>
<sequence length="461" mass="51916">MKFDQRPDLSLNQHLHLTTELKQGISILRMSAAELSEYVRQCVEENPFLDEDDWVEPRHPAIPERYMQDVSADALFEKRGHGSPESFDRERSDMSQRSFSIDRYLTETDSLDAFLSDQLRIQSDCTRTMVVGKYLIGNLDSNGYLCMSVDQVAAALGISEGEVGRVLSLVQQFEPTGVAARNLAECLELQLRKSGDLTPMLERLIKNYLADFETRTPASIARDMGVTLAELNEALDVIRTCNPRPAAQFGQPSRPIWPEVVVELDADGEYTVSLQDFYLPHMKINPTYRTLASTAKESEAKAYLTEKLKEAESLIDGINFRHATLYKIACCIVQMQIEFFVRGYDCLRPLTMAQVANASDVSESTVSRIVRGNYMQTPRGVFELRFFFHSSAYRAADRVVSSVSVKHRISELIANEDASAPLSDQAVSDLLAREGVSVSRRTVNKYRDELGIPARAARRRC</sequence>
<keyword evidence="6" id="KW-0731">Sigma factor</keyword>
<dbReference type="Pfam" id="PF00309">
    <property type="entry name" value="Sigma54_AID"/>
    <property type="match status" value="1"/>
</dbReference>
<dbReference type="RefSeq" id="WP_244385784.1">
    <property type="nucleotide sequence ID" value="NZ_AP025564.1"/>
</dbReference>
<feature type="domain" description="RNA polymerase sigma factor 54 DNA-binding" evidence="9">
    <location>
        <begin position="302"/>
        <end position="460"/>
    </location>
</feature>
<keyword evidence="2" id="KW-0240">DNA-directed RNA polymerase</keyword>
<evidence type="ECO:0000256" key="8">
    <source>
        <dbReference type="ARBA" id="ARBA00023163"/>
    </source>
</evidence>
<dbReference type="PROSITE" id="PS00718">
    <property type="entry name" value="SIGMA54_2"/>
    <property type="match status" value="1"/>
</dbReference>
<dbReference type="EMBL" id="AP025564">
    <property type="protein sequence ID" value="BDE96503.1"/>
    <property type="molecule type" value="Genomic_DNA"/>
</dbReference>
<accession>A0ABN6MH14</accession>